<dbReference type="RefSeq" id="WP_079703009.1">
    <property type="nucleotide sequence ID" value="NZ_FUYR01000002.1"/>
</dbReference>
<dbReference type="PRINTS" id="PR00038">
    <property type="entry name" value="HTHLUXR"/>
</dbReference>
<dbReference type="CDD" id="cd17535">
    <property type="entry name" value="REC_NarL-like"/>
    <property type="match status" value="1"/>
</dbReference>
<dbReference type="PROSITE" id="PS50043">
    <property type="entry name" value="HTH_LUXR_2"/>
    <property type="match status" value="1"/>
</dbReference>
<feature type="domain" description="Response regulatory" evidence="5">
    <location>
        <begin position="3"/>
        <end position="119"/>
    </location>
</feature>
<dbReference type="Gene3D" id="3.40.50.2300">
    <property type="match status" value="1"/>
</dbReference>
<name>A0A1T5DPU4_9SPHI</name>
<dbReference type="Pfam" id="PF00072">
    <property type="entry name" value="Response_reg"/>
    <property type="match status" value="1"/>
</dbReference>
<dbReference type="InterPro" id="IPR016032">
    <property type="entry name" value="Sig_transdc_resp-reg_C-effctor"/>
</dbReference>
<dbReference type="STRING" id="572036.SAMN05661099_2511"/>
<protein>
    <submittedName>
        <fullName evidence="6">Two component transcriptional regulator, LuxR family</fullName>
    </submittedName>
</protein>
<evidence type="ECO:0000256" key="3">
    <source>
        <dbReference type="PROSITE-ProRule" id="PRU00169"/>
    </source>
</evidence>
<dbReference type="Pfam" id="PF00196">
    <property type="entry name" value="GerE"/>
    <property type="match status" value="1"/>
</dbReference>
<evidence type="ECO:0000259" key="5">
    <source>
        <dbReference type="PROSITE" id="PS50110"/>
    </source>
</evidence>
<dbReference type="SUPFAM" id="SSF52172">
    <property type="entry name" value="CheY-like"/>
    <property type="match status" value="1"/>
</dbReference>
<evidence type="ECO:0000256" key="1">
    <source>
        <dbReference type="ARBA" id="ARBA00022553"/>
    </source>
</evidence>
<gene>
    <name evidence="6" type="ORF">SAMN05661099_2511</name>
</gene>
<dbReference type="SUPFAM" id="SSF46894">
    <property type="entry name" value="C-terminal effector domain of the bipartite response regulators"/>
    <property type="match status" value="1"/>
</dbReference>
<dbReference type="AlphaFoldDB" id="A0A1T5DPU4"/>
<proteinExistence type="predicted"/>
<dbReference type="Proteomes" id="UP000189981">
    <property type="component" value="Unassembled WGS sequence"/>
</dbReference>
<sequence>MIRLVIAEDHQLLIEGLISILTEVEDLVLLDPVNDGIKLIKSLRSNPADMVLLDLNMPNMDGIKTLEVMKREFPGIKVIVLTNYNQPQLVDKIKKLGANGYILKSSASVVLKEAIAMVSRGESYFEQSLDQEVDGNHFFIDDFMKKFRLTRREVEIIKMIERELTSKEISDNLFISEFTVGTHRKNIMRKLEVKNIAGLIKIAHQFGIDGA</sequence>
<dbReference type="SMART" id="SM00421">
    <property type="entry name" value="HTH_LUXR"/>
    <property type="match status" value="1"/>
</dbReference>
<evidence type="ECO:0000259" key="4">
    <source>
        <dbReference type="PROSITE" id="PS50043"/>
    </source>
</evidence>
<keyword evidence="1 3" id="KW-0597">Phosphoprotein</keyword>
<feature type="domain" description="HTH luxR-type" evidence="4">
    <location>
        <begin position="142"/>
        <end position="207"/>
    </location>
</feature>
<dbReference type="InterPro" id="IPR051015">
    <property type="entry name" value="EvgA-like"/>
</dbReference>
<dbReference type="PANTHER" id="PTHR45566">
    <property type="entry name" value="HTH-TYPE TRANSCRIPTIONAL REGULATOR YHJB-RELATED"/>
    <property type="match status" value="1"/>
</dbReference>
<dbReference type="GO" id="GO:0003677">
    <property type="term" value="F:DNA binding"/>
    <property type="evidence" value="ECO:0007669"/>
    <property type="project" value="UniProtKB-KW"/>
</dbReference>
<reference evidence="7" key="1">
    <citation type="submission" date="2017-02" db="EMBL/GenBank/DDBJ databases">
        <authorList>
            <person name="Varghese N."/>
            <person name="Submissions S."/>
        </authorList>
    </citation>
    <scope>NUCLEOTIDE SEQUENCE [LARGE SCALE GENOMIC DNA]</scope>
    <source>
        <strain evidence="7">DSM 22385</strain>
    </source>
</reference>
<dbReference type="CDD" id="cd06170">
    <property type="entry name" value="LuxR_C_like"/>
    <property type="match status" value="1"/>
</dbReference>
<dbReference type="InterPro" id="IPR000792">
    <property type="entry name" value="Tscrpt_reg_LuxR_C"/>
</dbReference>
<dbReference type="InterPro" id="IPR011006">
    <property type="entry name" value="CheY-like_superfamily"/>
</dbReference>
<keyword evidence="2" id="KW-0238">DNA-binding</keyword>
<dbReference type="GO" id="GO:0006355">
    <property type="term" value="P:regulation of DNA-templated transcription"/>
    <property type="evidence" value="ECO:0007669"/>
    <property type="project" value="InterPro"/>
</dbReference>
<feature type="modified residue" description="4-aspartylphosphate" evidence="3">
    <location>
        <position position="54"/>
    </location>
</feature>
<dbReference type="PANTHER" id="PTHR45566:SF2">
    <property type="entry name" value="NARL SUBFAMILY"/>
    <property type="match status" value="1"/>
</dbReference>
<dbReference type="PROSITE" id="PS50110">
    <property type="entry name" value="RESPONSE_REGULATORY"/>
    <property type="match status" value="1"/>
</dbReference>
<dbReference type="GO" id="GO:0000160">
    <property type="term" value="P:phosphorelay signal transduction system"/>
    <property type="evidence" value="ECO:0007669"/>
    <property type="project" value="InterPro"/>
</dbReference>
<evidence type="ECO:0000256" key="2">
    <source>
        <dbReference type="ARBA" id="ARBA00023125"/>
    </source>
</evidence>
<keyword evidence="7" id="KW-1185">Reference proteome</keyword>
<dbReference type="SMART" id="SM00448">
    <property type="entry name" value="REC"/>
    <property type="match status" value="1"/>
</dbReference>
<accession>A0A1T5DPU4</accession>
<organism evidence="6 7">
    <name type="scientific">Daejeonella lutea</name>
    <dbReference type="NCBI Taxonomy" id="572036"/>
    <lineage>
        <taxon>Bacteria</taxon>
        <taxon>Pseudomonadati</taxon>
        <taxon>Bacteroidota</taxon>
        <taxon>Sphingobacteriia</taxon>
        <taxon>Sphingobacteriales</taxon>
        <taxon>Sphingobacteriaceae</taxon>
        <taxon>Daejeonella</taxon>
    </lineage>
</organism>
<dbReference type="OrthoDB" id="9797341at2"/>
<evidence type="ECO:0000313" key="6">
    <source>
        <dbReference type="EMBL" id="SKB73797.1"/>
    </source>
</evidence>
<dbReference type="InterPro" id="IPR058245">
    <property type="entry name" value="NreC/VraR/RcsB-like_REC"/>
</dbReference>
<evidence type="ECO:0000313" key="7">
    <source>
        <dbReference type="Proteomes" id="UP000189981"/>
    </source>
</evidence>
<dbReference type="EMBL" id="FUYR01000002">
    <property type="protein sequence ID" value="SKB73797.1"/>
    <property type="molecule type" value="Genomic_DNA"/>
</dbReference>
<dbReference type="InterPro" id="IPR001789">
    <property type="entry name" value="Sig_transdc_resp-reg_receiver"/>
</dbReference>